<dbReference type="PROSITE" id="PS01045">
    <property type="entry name" value="SQUALEN_PHYTOEN_SYN_2"/>
    <property type="match status" value="1"/>
</dbReference>
<name>A0A1M4X1J8_9ACTN</name>
<dbReference type="InterPro" id="IPR033904">
    <property type="entry name" value="Trans_IPPS_HH"/>
</dbReference>
<dbReference type="GO" id="GO:0004311">
    <property type="term" value="F:geranylgeranyl diphosphate synthase activity"/>
    <property type="evidence" value="ECO:0007669"/>
    <property type="project" value="InterPro"/>
</dbReference>
<dbReference type="InterPro" id="IPR019845">
    <property type="entry name" value="Squalene/phytoene_synthase_CS"/>
</dbReference>
<dbReference type="UniPathway" id="UPA00799"/>
<organism evidence="3 4">
    <name type="scientific">Ferrithrix thermotolerans DSM 19514</name>
    <dbReference type="NCBI Taxonomy" id="1121881"/>
    <lineage>
        <taxon>Bacteria</taxon>
        <taxon>Bacillati</taxon>
        <taxon>Actinomycetota</taxon>
        <taxon>Acidimicrobiia</taxon>
        <taxon>Acidimicrobiales</taxon>
        <taxon>Acidimicrobiaceae</taxon>
        <taxon>Ferrithrix</taxon>
    </lineage>
</organism>
<dbReference type="OrthoDB" id="9807580at2"/>
<evidence type="ECO:0000313" key="4">
    <source>
        <dbReference type="Proteomes" id="UP000184295"/>
    </source>
</evidence>
<dbReference type="RefSeq" id="WP_072791672.1">
    <property type="nucleotide sequence ID" value="NZ_FQUL01000032.1"/>
</dbReference>
<dbReference type="SFLD" id="SFLDS00005">
    <property type="entry name" value="Isoprenoid_Synthase_Type_I"/>
    <property type="match status" value="1"/>
</dbReference>
<reference evidence="4" key="1">
    <citation type="submission" date="2016-11" db="EMBL/GenBank/DDBJ databases">
        <authorList>
            <person name="Varghese N."/>
            <person name="Submissions S."/>
        </authorList>
    </citation>
    <scope>NUCLEOTIDE SEQUENCE [LARGE SCALE GENOMIC DNA]</scope>
    <source>
        <strain evidence="4">DSM 19514</strain>
    </source>
</reference>
<evidence type="ECO:0000313" key="3">
    <source>
        <dbReference type="EMBL" id="SHE87378.1"/>
    </source>
</evidence>
<dbReference type="GO" id="GO:0051996">
    <property type="term" value="F:squalene synthase [NAD(P)H] activity"/>
    <property type="evidence" value="ECO:0007669"/>
    <property type="project" value="InterPro"/>
</dbReference>
<dbReference type="PROSITE" id="PS01044">
    <property type="entry name" value="SQUALEN_PHYTOEN_SYN_1"/>
    <property type="match status" value="1"/>
</dbReference>
<dbReference type="InterPro" id="IPR044843">
    <property type="entry name" value="Trans_IPPS_bact-type"/>
</dbReference>
<dbReference type="GO" id="GO:0016117">
    <property type="term" value="P:carotenoid biosynthetic process"/>
    <property type="evidence" value="ECO:0007669"/>
    <property type="project" value="UniProtKB-ARBA"/>
</dbReference>
<dbReference type="SUPFAM" id="SSF48576">
    <property type="entry name" value="Terpenoid synthases"/>
    <property type="match status" value="1"/>
</dbReference>
<accession>A0A1M4X1J8</accession>
<dbReference type="Gene3D" id="1.10.600.10">
    <property type="entry name" value="Farnesyl Diphosphate Synthase"/>
    <property type="match status" value="1"/>
</dbReference>
<dbReference type="CDD" id="cd00683">
    <property type="entry name" value="Trans_IPPS_HH"/>
    <property type="match status" value="1"/>
</dbReference>
<dbReference type="EMBL" id="FQUL01000032">
    <property type="protein sequence ID" value="SHE87378.1"/>
    <property type="molecule type" value="Genomic_DNA"/>
</dbReference>
<dbReference type="AlphaFoldDB" id="A0A1M4X1J8"/>
<dbReference type="STRING" id="1121881.SAMN02745225_01861"/>
<protein>
    <submittedName>
        <fullName evidence="3">Phytoene synthase</fullName>
    </submittedName>
</protein>
<dbReference type="Proteomes" id="UP000184295">
    <property type="component" value="Unassembled WGS sequence"/>
</dbReference>
<comment type="pathway">
    <text evidence="1">Carotenoid biosynthesis; phytoene biosynthesis.</text>
</comment>
<evidence type="ECO:0000256" key="1">
    <source>
        <dbReference type="ARBA" id="ARBA00004684"/>
    </source>
</evidence>
<keyword evidence="2" id="KW-0808">Transferase</keyword>
<keyword evidence="4" id="KW-1185">Reference proteome</keyword>
<dbReference type="InterPro" id="IPR002060">
    <property type="entry name" value="Squ/phyt_synthse"/>
</dbReference>
<proteinExistence type="predicted"/>
<sequence length="288" mass="33172">MGDERELELSYKRCKELNKRFGKTYYYSTLILPRAKRPHVHALYGFCRYVDDIVDELGPVPTSTRISAVDEFEDRFFADLEAGHSKDEVLAAVVDTVRRFDIPTEFFKRFMNSMKMDFVKARYQSLDELIEYMDGSAAVIGEMMLPVLDPSDIKAATKAARDLGFAFQLTNFIRDVSEDLDRGRIYLPFKDLERFDALSDFESKRATPKVKEFLRYEISTARSFYRASIEGDRYLRGSALQCIRAARVLYGRILDKVELLDYDVFSARAQVGALEKAWVVGVSTLSRK</sequence>
<gene>
    <name evidence="3" type="ORF">SAMN02745225_01861</name>
</gene>
<dbReference type="SFLD" id="SFLDG01212">
    <property type="entry name" value="Phytoene_synthase_like"/>
    <property type="match status" value="1"/>
</dbReference>
<evidence type="ECO:0000256" key="2">
    <source>
        <dbReference type="ARBA" id="ARBA00022679"/>
    </source>
</evidence>
<dbReference type="SFLD" id="SFLDG01018">
    <property type="entry name" value="Squalene/Phytoene_Synthase_Lik"/>
    <property type="match status" value="1"/>
</dbReference>
<dbReference type="InterPro" id="IPR008949">
    <property type="entry name" value="Isoprenoid_synthase_dom_sf"/>
</dbReference>
<dbReference type="PANTHER" id="PTHR31480">
    <property type="entry name" value="BIFUNCTIONAL LYCOPENE CYCLASE/PHYTOENE SYNTHASE"/>
    <property type="match status" value="1"/>
</dbReference>
<dbReference type="Pfam" id="PF00494">
    <property type="entry name" value="SQS_PSY"/>
    <property type="match status" value="1"/>
</dbReference>